<dbReference type="AlphaFoldDB" id="B1I468"/>
<dbReference type="InterPro" id="IPR036986">
    <property type="entry name" value="S4_RNA-bd_sf"/>
</dbReference>
<keyword evidence="7 10" id="KW-0648">Protein biosynthesis</keyword>
<evidence type="ECO:0000256" key="4">
    <source>
        <dbReference type="ARBA" id="ARBA00022741"/>
    </source>
</evidence>
<dbReference type="GO" id="GO:0004831">
    <property type="term" value="F:tyrosine-tRNA ligase activity"/>
    <property type="evidence" value="ECO:0007669"/>
    <property type="project" value="UniProtKB-UniRule"/>
</dbReference>
<evidence type="ECO:0000256" key="8">
    <source>
        <dbReference type="ARBA" id="ARBA00023146"/>
    </source>
</evidence>
<keyword evidence="2 10" id="KW-0963">Cytoplasm</keyword>
<dbReference type="GO" id="GO:0006437">
    <property type="term" value="P:tyrosyl-tRNA aminoacylation"/>
    <property type="evidence" value="ECO:0007669"/>
    <property type="project" value="UniProtKB-UniRule"/>
</dbReference>
<dbReference type="InterPro" id="IPR002305">
    <property type="entry name" value="aa-tRNA-synth_Ic"/>
</dbReference>
<dbReference type="SUPFAM" id="SSF55174">
    <property type="entry name" value="Alpha-L RNA-binding motif"/>
    <property type="match status" value="1"/>
</dbReference>
<keyword evidence="4 10" id="KW-0547">Nucleotide-binding</keyword>
<comment type="subcellular location">
    <subcellularLocation>
        <location evidence="10">Cytoplasm</location>
    </subcellularLocation>
</comment>
<sequence>MVWGEDVHPDKLLLVGDAYHSVVGGFICMSELDRQLEIIRRGAVEIIPEDELKEKLRRSLATGRPLQVKLGLDPTAPDIHLGHTVVLHKLRHFQDLGHQVTLVLGDYTARVGDPSGKTETRKPLTGEEVMANARTYEAQVFKILDPNRTRVRFNSEWLAPLDFAAVLELASKYTVARMLERDDFAKRFHGGLPISIHEFFYPLMQGYDSVALKADVELGGTDQKFNLLMGRTLQKEYGQEPQVALTTPLLEGLDGVHKMSKSLGNYIGITEPPEEMYGKLMSLSDDLMVRYFELVTPVSLEELRALKTGLETGTVHPRDLKMRLARTVVETYHGKKAAAVAEDEFRKVFQQRELPTDIPDFPVPAGALTGGRIWLPKLLVLAGLCSSTSEARRLIGQGAVKVDEQRVVDENEITPRTGMIIRVGRRKFTRLL</sequence>
<feature type="domain" description="RNA-binding S4" evidence="12">
    <location>
        <begin position="373"/>
        <end position="432"/>
    </location>
</feature>
<dbReference type="Gene3D" id="1.10.240.10">
    <property type="entry name" value="Tyrosyl-Transfer RNA Synthetase"/>
    <property type="match status" value="1"/>
</dbReference>
<protein>
    <recommendedName>
        <fullName evidence="10">Tyrosine--tRNA ligase</fullName>
        <ecNumber evidence="10">6.1.1.1</ecNumber>
    </recommendedName>
    <alternativeName>
        <fullName evidence="10">Tyrosyl-tRNA synthetase</fullName>
        <shortName evidence="10">TyrRS</shortName>
    </alternativeName>
</protein>
<comment type="similarity">
    <text evidence="10">Belongs to the class-I aminoacyl-tRNA synthetase family. TyrS type 2 subfamily.</text>
</comment>
<dbReference type="CDD" id="cd00805">
    <property type="entry name" value="TyrRS_core"/>
    <property type="match status" value="1"/>
</dbReference>
<evidence type="ECO:0000256" key="10">
    <source>
        <dbReference type="HAMAP-Rule" id="MF_02007"/>
    </source>
</evidence>
<dbReference type="STRING" id="477974.Daud_1368"/>
<dbReference type="InterPro" id="IPR001412">
    <property type="entry name" value="aa-tRNA-synth_I_CS"/>
</dbReference>
<gene>
    <name evidence="10" type="primary">tyrS</name>
    <name evidence="13" type="ordered locus">Daud_1368</name>
</gene>
<reference evidence="14" key="1">
    <citation type="submission" date="2007-10" db="EMBL/GenBank/DDBJ databases">
        <title>Complete sequence of chromosome of Desulforudis audaxviator MP104C.</title>
        <authorList>
            <person name="Copeland A."/>
            <person name="Lucas S."/>
            <person name="Lapidus A."/>
            <person name="Barry K."/>
            <person name="Glavina del Rio T."/>
            <person name="Dalin E."/>
            <person name="Tice H."/>
            <person name="Bruce D."/>
            <person name="Pitluck S."/>
            <person name="Lowry S.R."/>
            <person name="Larimer F."/>
            <person name="Land M.L."/>
            <person name="Hauser L."/>
            <person name="Kyrpides N."/>
            <person name="Ivanova N.N."/>
            <person name="Richardson P."/>
        </authorList>
    </citation>
    <scope>NUCLEOTIDE SEQUENCE [LARGE SCALE GENOMIC DNA]</scope>
    <source>
        <strain evidence="14">MP104C</strain>
    </source>
</reference>
<proteinExistence type="inferred from homology"/>
<feature type="short sequence motif" description="'HIGH' region" evidence="10">
    <location>
        <begin position="74"/>
        <end position="83"/>
    </location>
</feature>
<dbReference type="GO" id="GO:0005524">
    <property type="term" value="F:ATP binding"/>
    <property type="evidence" value="ECO:0007669"/>
    <property type="project" value="UniProtKB-UniRule"/>
</dbReference>
<dbReference type="FunFam" id="1.10.240.10:FF:000006">
    <property type="entry name" value="Tyrosine--tRNA ligase"/>
    <property type="match status" value="1"/>
</dbReference>
<dbReference type="Pfam" id="PF00579">
    <property type="entry name" value="tRNA-synt_1b"/>
    <property type="match status" value="1"/>
</dbReference>
<dbReference type="Proteomes" id="UP000008544">
    <property type="component" value="Chromosome"/>
</dbReference>
<dbReference type="Pfam" id="PF01479">
    <property type="entry name" value="S4"/>
    <property type="match status" value="1"/>
</dbReference>
<evidence type="ECO:0000256" key="3">
    <source>
        <dbReference type="ARBA" id="ARBA00022598"/>
    </source>
</evidence>
<name>B1I468_DESAP</name>
<feature type="binding site" evidence="10">
    <location>
        <position position="261"/>
    </location>
    <ligand>
        <name>ATP</name>
        <dbReference type="ChEBI" id="CHEBI:30616"/>
    </ligand>
</feature>
<dbReference type="SUPFAM" id="SSF52374">
    <property type="entry name" value="Nucleotidylyl transferase"/>
    <property type="match status" value="1"/>
</dbReference>
<keyword evidence="5 10" id="KW-0067">ATP-binding</keyword>
<feature type="short sequence motif" description="'KMSKS' region" evidence="10">
    <location>
        <begin position="258"/>
        <end position="262"/>
    </location>
</feature>
<evidence type="ECO:0000313" key="14">
    <source>
        <dbReference type="Proteomes" id="UP000008544"/>
    </source>
</evidence>
<keyword evidence="14" id="KW-1185">Reference proteome</keyword>
<dbReference type="FunFam" id="3.40.50.620:FF:000061">
    <property type="entry name" value="Tyrosine--tRNA ligase"/>
    <property type="match status" value="1"/>
</dbReference>
<keyword evidence="6 11" id="KW-0694">RNA-binding</keyword>
<dbReference type="InterPro" id="IPR002307">
    <property type="entry name" value="Tyr-tRNA-ligase"/>
</dbReference>
<dbReference type="SMART" id="SM00363">
    <property type="entry name" value="S4"/>
    <property type="match status" value="1"/>
</dbReference>
<evidence type="ECO:0000313" key="13">
    <source>
        <dbReference type="EMBL" id="ACA59877.1"/>
    </source>
</evidence>
<dbReference type="GO" id="GO:0003723">
    <property type="term" value="F:RNA binding"/>
    <property type="evidence" value="ECO:0007669"/>
    <property type="project" value="UniProtKB-KW"/>
</dbReference>
<organism evidence="13 14">
    <name type="scientific">Desulforudis audaxviator (strain MP104C)</name>
    <dbReference type="NCBI Taxonomy" id="477974"/>
    <lineage>
        <taxon>Bacteria</taxon>
        <taxon>Bacillati</taxon>
        <taxon>Bacillota</taxon>
        <taxon>Clostridia</taxon>
        <taxon>Thermoanaerobacterales</taxon>
        <taxon>Candidatus Desulforudaceae</taxon>
        <taxon>Candidatus Desulforudis</taxon>
    </lineage>
</organism>
<keyword evidence="8 10" id="KW-0030">Aminoacyl-tRNA synthetase</keyword>
<comment type="catalytic activity">
    <reaction evidence="9 10">
        <text>tRNA(Tyr) + L-tyrosine + ATP = L-tyrosyl-tRNA(Tyr) + AMP + diphosphate + H(+)</text>
        <dbReference type="Rhea" id="RHEA:10220"/>
        <dbReference type="Rhea" id="RHEA-COMP:9706"/>
        <dbReference type="Rhea" id="RHEA-COMP:9707"/>
        <dbReference type="ChEBI" id="CHEBI:15378"/>
        <dbReference type="ChEBI" id="CHEBI:30616"/>
        <dbReference type="ChEBI" id="CHEBI:33019"/>
        <dbReference type="ChEBI" id="CHEBI:58315"/>
        <dbReference type="ChEBI" id="CHEBI:78442"/>
        <dbReference type="ChEBI" id="CHEBI:78536"/>
        <dbReference type="ChEBI" id="CHEBI:456215"/>
        <dbReference type="EC" id="6.1.1.1"/>
    </reaction>
</comment>
<comment type="subunit">
    <text evidence="1 10">Homodimer.</text>
</comment>
<dbReference type="EMBL" id="CP000860">
    <property type="protein sequence ID" value="ACA59877.1"/>
    <property type="molecule type" value="Genomic_DNA"/>
</dbReference>
<dbReference type="KEGG" id="dau:Daud_1368"/>
<dbReference type="PRINTS" id="PR01040">
    <property type="entry name" value="TRNASYNTHTYR"/>
</dbReference>
<dbReference type="PROSITE" id="PS00178">
    <property type="entry name" value="AA_TRNA_LIGASE_I"/>
    <property type="match status" value="1"/>
</dbReference>
<dbReference type="CDD" id="cd00165">
    <property type="entry name" value="S4"/>
    <property type="match status" value="1"/>
</dbReference>
<dbReference type="PANTHER" id="PTHR11766">
    <property type="entry name" value="TYROSYL-TRNA SYNTHETASE"/>
    <property type="match status" value="1"/>
</dbReference>
<dbReference type="Gene3D" id="3.10.290.10">
    <property type="entry name" value="RNA-binding S4 domain"/>
    <property type="match status" value="1"/>
</dbReference>
<dbReference type="EC" id="6.1.1.1" evidence="10"/>
<dbReference type="InterPro" id="IPR014729">
    <property type="entry name" value="Rossmann-like_a/b/a_fold"/>
</dbReference>
<evidence type="ECO:0000256" key="7">
    <source>
        <dbReference type="ARBA" id="ARBA00022917"/>
    </source>
</evidence>
<dbReference type="Gene3D" id="3.40.50.620">
    <property type="entry name" value="HUPs"/>
    <property type="match status" value="1"/>
</dbReference>
<dbReference type="PANTHER" id="PTHR11766:SF1">
    <property type="entry name" value="TYROSINE--TRNA LIGASE"/>
    <property type="match status" value="1"/>
</dbReference>
<dbReference type="eggNOG" id="COG0162">
    <property type="taxonomic scope" value="Bacteria"/>
</dbReference>
<reference evidence="13 14" key="2">
    <citation type="journal article" date="2008" name="Science">
        <title>Environmental genomics reveals a single-species ecosystem deep within Earth.</title>
        <authorList>
            <person name="Chivian D."/>
            <person name="Brodie E.L."/>
            <person name="Alm E.J."/>
            <person name="Culley D.E."/>
            <person name="Dehal P.S."/>
            <person name="Desantis T.Z."/>
            <person name="Gihring T.M."/>
            <person name="Lapidus A."/>
            <person name="Lin L.H."/>
            <person name="Lowry S.R."/>
            <person name="Moser D.P."/>
            <person name="Richardson P.M."/>
            <person name="Southam G."/>
            <person name="Wanger G."/>
            <person name="Pratt L.M."/>
            <person name="Andersen G.L."/>
            <person name="Hazen T.C."/>
            <person name="Brockman F.J."/>
            <person name="Arkin A.P."/>
            <person name="Onstott T.C."/>
        </authorList>
    </citation>
    <scope>NUCLEOTIDE SEQUENCE [LARGE SCALE GENOMIC DNA]</scope>
    <source>
        <strain evidence="13 14">MP104C</strain>
    </source>
</reference>
<evidence type="ECO:0000256" key="11">
    <source>
        <dbReference type="PROSITE-ProRule" id="PRU00182"/>
    </source>
</evidence>
<evidence type="ECO:0000256" key="9">
    <source>
        <dbReference type="ARBA" id="ARBA00048248"/>
    </source>
</evidence>
<evidence type="ECO:0000256" key="1">
    <source>
        <dbReference type="ARBA" id="ARBA00011738"/>
    </source>
</evidence>
<dbReference type="HOGENOM" id="CLU_024003_5_0_9"/>
<dbReference type="InterPro" id="IPR024108">
    <property type="entry name" value="Tyr-tRNA-ligase_bac_2"/>
</dbReference>
<dbReference type="GO" id="GO:0005829">
    <property type="term" value="C:cytosol"/>
    <property type="evidence" value="ECO:0007669"/>
    <property type="project" value="TreeGrafter"/>
</dbReference>
<dbReference type="PROSITE" id="PS50889">
    <property type="entry name" value="S4"/>
    <property type="match status" value="1"/>
</dbReference>
<keyword evidence="3 10" id="KW-0436">Ligase</keyword>
<dbReference type="InterPro" id="IPR002942">
    <property type="entry name" value="S4_RNA-bd"/>
</dbReference>
<dbReference type="InterPro" id="IPR024088">
    <property type="entry name" value="Tyr-tRNA-ligase_bac-type"/>
</dbReference>
<evidence type="ECO:0000256" key="6">
    <source>
        <dbReference type="ARBA" id="ARBA00022884"/>
    </source>
</evidence>
<evidence type="ECO:0000256" key="5">
    <source>
        <dbReference type="ARBA" id="ARBA00022840"/>
    </source>
</evidence>
<evidence type="ECO:0000259" key="12">
    <source>
        <dbReference type="SMART" id="SM00363"/>
    </source>
</evidence>
<dbReference type="HAMAP" id="MF_02007">
    <property type="entry name" value="Tyr_tRNA_synth_type2"/>
    <property type="match status" value="1"/>
</dbReference>
<dbReference type="NCBIfam" id="TIGR00234">
    <property type="entry name" value="tyrS"/>
    <property type="match status" value="1"/>
</dbReference>
<accession>B1I468</accession>
<evidence type="ECO:0000256" key="2">
    <source>
        <dbReference type="ARBA" id="ARBA00022490"/>
    </source>
</evidence>
<comment type="function">
    <text evidence="10">Catalyzes the attachment of tyrosine to tRNA(Tyr) in a two-step reaction: tyrosine is first activated by ATP to form Tyr-AMP and then transferred to the acceptor end of tRNA(Tyr).</text>
</comment>